<organism evidence="9">
    <name type="scientific">Oppiella nova</name>
    <dbReference type="NCBI Taxonomy" id="334625"/>
    <lineage>
        <taxon>Eukaryota</taxon>
        <taxon>Metazoa</taxon>
        <taxon>Ecdysozoa</taxon>
        <taxon>Arthropoda</taxon>
        <taxon>Chelicerata</taxon>
        <taxon>Arachnida</taxon>
        <taxon>Acari</taxon>
        <taxon>Acariformes</taxon>
        <taxon>Sarcoptiformes</taxon>
        <taxon>Oribatida</taxon>
        <taxon>Brachypylina</taxon>
        <taxon>Oppioidea</taxon>
        <taxon>Oppiidae</taxon>
        <taxon>Oppiella</taxon>
    </lineage>
</organism>
<dbReference type="InterPro" id="IPR013154">
    <property type="entry name" value="ADH-like_N"/>
</dbReference>
<dbReference type="OrthoDB" id="6505840at2759"/>
<evidence type="ECO:0000256" key="3">
    <source>
        <dbReference type="ARBA" id="ARBA00022833"/>
    </source>
</evidence>
<keyword evidence="10" id="KW-1185">Reference proteome</keyword>
<dbReference type="Gene3D" id="3.90.180.10">
    <property type="entry name" value="Medium-chain alcohol dehydrogenases, catalytic domain"/>
    <property type="match status" value="1"/>
</dbReference>
<evidence type="ECO:0000313" key="9">
    <source>
        <dbReference type="EMBL" id="CAD7652633.1"/>
    </source>
</evidence>
<evidence type="ECO:0008006" key="11">
    <source>
        <dbReference type="Google" id="ProtNLM"/>
    </source>
</evidence>
<protein>
    <recommendedName>
        <fullName evidence="11">Enoyl reductase (ER) domain-containing protein</fullName>
    </recommendedName>
</protein>
<keyword evidence="3 6" id="KW-0862">Zinc</keyword>
<dbReference type="GO" id="GO:0005829">
    <property type="term" value="C:cytosol"/>
    <property type="evidence" value="ECO:0007669"/>
    <property type="project" value="TreeGrafter"/>
</dbReference>
<dbReference type="AlphaFoldDB" id="A0A7R9M386"/>
<dbReference type="PANTHER" id="PTHR43880">
    <property type="entry name" value="ALCOHOL DEHYDROGENASE"/>
    <property type="match status" value="1"/>
</dbReference>
<dbReference type="GO" id="GO:0042572">
    <property type="term" value="P:retinol metabolic process"/>
    <property type="evidence" value="ECO:0007669"/>
    <property type="project" value="TreeGrafter"/>
</dbReference>
<dbReference type="EMBL" id="CAJPVJ010005776">
    <property type="protein sequence ID" value="CAG2169820.1"/>
    <property type="molecule type" value="Genomic_DNA"/>
</dbReference>
<evidence type="ECO:0000256" key="6">
    <source>
        <dbReference type="RuleBase" id="RU361277"/>
    </source>
</evidence>
<feature type="non-terminal residue" evidence="9">
    <location>
        <position position="301"/>
    </location>
</feature>
<dbReference type="GO" id="GO:0008270">
    <property type="term" value="F:zinc ion binding"/>
    <property type="evidence" value="ECO:0007669"/>
    <property type="project" value="InterPro"/>
</dbReference>
<evidence type="ECO:0000313" key="10">
    <source>
        <dbReference type="Proteomes" id="UP000728032"/>
    </source>
</evidence>
<keyword evidence="4" id="KW-0560">Oxidoreductase</keyword>
<evidence type="ECO:0000259" key="7">
    <source>
        <dbReference type="Pfam" id="PF00107"/>
    </source>
</evidence>
<dbReference type="SUPFAM" id="SSF50129">
    <property type="entry name" value="GroES-like"/>
    <property type="match status" value="2"/>
</dbReference>
<evidence type="ECO:0000256" key="5">
    <source>
        <dbReference type="ARBA" id="ARBA00023027"/>
    </source>
</evidence>
<dbReference type="Pfam" id="PF00107">
    <property type="entry name" value="ADH_zinc_N"/>
    <property type="match status" value="1"/>
</dbReference>
<keyword evidence="2 6" id="KW-0479">Metal-binding</keyword>
<sequence>VCATDAHLVWGVDTDVVVDTEGRPMVLGHEGAGVVESVGEGVKSVAPGDKVVLMWMPECSRCDLCANPKTNFCLSGNPASNSVRVARDAYMKVNGKPVLQFCCAVGTGYASATNIAKVHKGSKCVIWGMGAIGLSVVLGCKDAGAQEIICIDRNDHKGVIAKQLGATRFINPKTSSQSVDEILKGYGGVDYAFDCIGNIDVINSCIQSLSTWGFLVLIGLPDRGQSVSIPAGKLLQGAHVSGGHFGNAKPRELNQRLVDLHCSARLPIEPMITQRLHLNNINKAFDDLRAGKTIRTVIDFE</sequence>
<evidence type="ECO:0000256" key="2">
    <source>
        <dbReference type="ARBA" id="ARBA00022723"/>
    </source>
</evidence>
<gene>
    <name evidence="9" type="ORF">ONB1V03_LOCUS9294</name>
</gene>
<dbReference type="FunFam" id="3.40.50.720:FF:000003">
    <property type="entry name" value="S-(hydroxymethyl)glutathione dehydrogenase"/>
    <property type="match status" value="1"/>
</dbReference>
<evidence type="ECO:0000259" key="8">
    <source>
        <dbReference type="Pfam" id="PF08240"/>
    </source>
</evidence>
<reference evidence="9" key="1">
    <citation type="submission" date="2020-11" db="EMBL/GenBank/DDBJ databases">
        <authorList>
            <person name="Tran Van P."/>
        </authorList>
    </citation>
    <scope>NUCLEOTIDE SEQUENCE</scope>
</reference>
<evidence type="ECO:0000256" key="4">
    <source>
        <dbReference type="ARBA" id="ARBA00023002"/>
    </source>
</evidence>
<dbReference type="InterPro" id="IPR013149">
    <property type="entry name" value="ADH-like_C"/>
</dbReference>
<name>A0A7R9M386_9ACAR</name>
<evidence type="ECO:0000256" key="1">
    <source>
        <dbReference type="ARBA" id="ARBA00001947"/>
    </source>
</evidence>
<dbReference type="EMBL" id="OC920601">
    <property type="protein sequence ID" value="CAD7652633.1"/>
    <property type="molecule type" value="Genomic_DNA"/>
</dbReference>
<dbReference type="SUPFAM" id="SSF51735">
    <property type="entry name" value="NAD(P)-binding Rossmann-fold domains"/>
    <property type="match status" value="1"/>
</dbReference>
<dbReference type="GO" id="GO:0042573">
    <property type="term" value="P:retinoic acid metabolic process"/>
    <property type="evidence" value="ECO:0007669"/>
    <property type="project" value="TreeGrafter"/>
</dbReference>
<keyword evidence="5" id="KW-0520">NAD</keyword>
<feature type="domain" description="Alcohol dehydrogenase-like N-terminal" evidence="8">
    <location>
        <begin position="1"/>
        <end position="77"/>
    </location>
</feature>
<dbReference type="PANTHER" id="PTHR43880:SF12">
    <property type="entry name" value="ALCOHOL DEHYDROGENASE CLASS-3"/>
    <property type="match status" value="1"/>
</dbReference>
<dbReference type="InterPro" id="IPR011032">
    <property type="entry name" value="GroES-like_sf"/>
</dbReference>
<comment type="similarity">
    <text evidence="6">Belongs to the zinc-containing alcohol dehydrogenase family.</text>
</comment>
<dbReference type="Pfam" id="PF08240">
    <property type="entry name" value="ADH_N"/>
    <property type="match status" value="1"/>
</dbReference>
<dbReference type="GO" id="GO:0004745">
    <property type="term" value="F:all-trans-retinol dehydrogenase (NAD+) activity"/>
    <property type="evidence" value="ECO:0007669"/>
    <property type="project" value="TreeGrafter"/>
</dbReference>
<feature type="domain" description="Alcohol dehydrogenase-like C-terminal" evidence="7">
    <location>
        <begin position="131"/>
        <end position="255"/>
    </location>
</feature>
<proteinExistence type="inferred from homology"/>
<dbReference type="Proteomes" id="UP000728032">
    <property type="component" value="Unassembled WGS sequence"/>
</dbReference>
<dbReference type="PROSITE" id="PS00059">
    <property type="entry name" value="ADH_ZINC"/>
    <property type="match status" value="1"/>
</dbReference>
<dbReference type="Gene3D" id="3.40.50.720">
    <property type="entry name" value="NAD(P)-binding Rossmann-like Domain"/>
    <property type="match status" value="1"/>
</dbReference>
<dbReference type="InterPro" id="IPR036291">
    <property type="entry name" value="NAD(P)-bd_dom_sf"/>
</dbReference>
<accession>A0A7R9M386</accession>
<comment type="cofactor">
    <cofactor evidence="1 6">
        <name>Zn(2+)</name>
        <dbReference type="ChEBI" id="CHEBI:29105"/>
    </cofactor>
</comment>
<dbReference type="InterPro" id="IPR002328">
    <property type="entry name" value="ADH_Zn_CS"/>
</dbReference>